<gene>
    <name evidence="9" type="ORF">FVE85_0871</name>
</gene>
<dbReference type="InterPro" id="IPR000425">
    <property type="entry name" value="MIP"/>
</dbReference>
<reference evidence="10" key="1">
    <citation type="journal article" date="2019" name="Nat. Commun.">
        <title>Expansion of phycobilisome linker gene families in mesophilic red algae.</title>
        <authorList>
            <person name="Lee J."/>
            <person name="Kim D."/>
            <person name="Bhattacharya D."/>
            <person name="Yoon H.S."/>
        </authorList>
    </citation>
    <scope>NUCLEOTIDE SEQUENCE [LARGE SCALE GENOMIC DNA]</scope>
    <source>
        <strain evidence="10">CCMP 1328</strain>
    </source>
</reference>
<dbReference type="PANTHER" id="PTHR45665">
    <property type="entry name" value="AQUAPORIN-8"/>
    <property type="match status" value="1"/>
</dbReference>
<comment type="caution">
    <text evidence="9">The sequence shown here is derived from an EMBL/GenBank/DDBJ whole genome shotgun (WGS) entry which is preliminary data.</text>
</comment>
<dbReference type="Pfam" id="PF00230">
    <property type="entry name" value="MIP"/>
    <property type="match status" value="1"/>
</dbReference>
<dbReference type="GO" id="GO:0019755">
    <property type="term" value="P:one-carbon compound transport"/>
    <property type="evidence" value="ECO:0007669"/>
    <property type="project" value="UniProtKB-ARBA"/>
</dbReference>
<dbReference type="GO" id="GO:0005737">
    <property type="term" value="C:cytoplasm"/>
    <property type="evidence" value="ECO:0007669"/>
    <property type="project" value="UniProtKB-ARBA"/>
</dbReference>
<keyword evidence="6 8" id="KW-0472">Membrane</keyword>
<name>A0A5J4Z1V4_PORPP</name>
<dbReference type="InterPro" id="IPR034294">
    <property type="entry name" value="Aquaporin_transptr"/>
</dbReference>
<dbReference type="InterPro" id="IPR023271">
    <property type="entry name" value="Aquaporin-like"/>
</dbReference>
<dbReference type="Proteomes" id="UP000324585">
    <property type="component" value="Unassembled WGS sequence"/>
</dbReference>
<feature type="transmembrane region" description="Helical" evidence="8">
    <location>
        <begin position="260"/>
        <end position="282"/>
    </location>
</feature>
<organism evidence="9 10">
    <name type="scientific">Porphyridium purpureum</name>
    <name type="common">Red alga</name>
    <name type="synonym">Porphyridium cruentum</name>
    <dbReference type="NCBI Taxonomy" id="35688"/>
    <lineage>
        <taxon>Eukaryota</taxon>
        <taxon>Rhodophyta</taxon>
        <taxon>Bangiophyceae</taxon>
        <taxon>Porphyridiales</taxon>
        <taxon>Porphyridiaceae</taxon>
        <taxon>Porphyridium</taxon>
    </lineage>
</organism>
<keyword evidence="5 8" id="KW-1133">Transmembrane helix</keyword>
<evidence type="ECO:0000256" key="8">
    <source>
        <dbReference type="SAM" id="Phobius"/>
    </source>
</evidence>
<feature type="transmembrane region" description="Helical" evidence="8">
    <location>
        <begin position="111"/>
        <end position="136"/>
    </location>
</feature>
<dbReference type="GO" id="GO:0015250">
    <property type="term" value="F:water channel activity"/>
    <property type="evidence" value="ECO:0007669"/>
    <property type="project" value="TreeGrafter"/>
</dbReference>
<evidence type="ECO:0000256" key="1">
    <source>
        <dbReference type="ARBA" id="ARBA00004127"/>
    </source>
</evidence>
<keyword evidence="3 7" id="KW-0812">Transmembrane</keyword>
<evidence type="ECO:0000313" key="9">
    <source>
        <dbReference type="EMBL" id="KAA8497142.1"/>
    </source>
</evidence>
<dbReference type="EMBL" id="VRMN01000002">
    <property type="protein sequence ID" value="KAA8497142.1"/>
    <property type="molecule type" value="Genomic_DNA"/>
</dbReference>
<dbReference type="GO" id="GO:0012505">
    <property type="term" value="C:endomembrane system"/>
    <property type="evidence" value="ECO:0007669"/>
    <property type="project" value="UniProtKB-SubCell"/>
</dbReference>
<dbReference type="Gene3D" id="1.20.1080.10">
    <property type="entry name" value="Glycerol uptake facilitator protein"/>
    <property type="match status" value="1"/>
</dbReference>
<proteinExistence type="inferred from homology"/>
<feature type="transmembrane region" description="Helical" evidence="8">
    <location>
        <begin position="196"/>
        <end position="213"/>
    </location>
</feature>
<comment type="subcellular location">
    <subcellularLocation>
        <location evidence="1">Endomembrane system</location>
        <topology evidence="1">Multi-pass membrane protein</topology>
    </subcellularLocation>
</comment>
<sequence>MMAFVGGIGAAALGQPALDQKRHVARHHVVVRGARDRSLEVRLDALRIALGSAYHVRASKRSRVSVRREAQAVASVMEGGEKPRKELARNGAIELLGTAFLAFAVTSKSGAMAAVMAAVVVAAIANALGPFGPILLNPAVTVGMASTEKITLQEAALYVPLQLLGACLGLALTKYIGGATAVAAPALFMGSTNKTVVFELINSAFLMTCIYCASFGGDNSSKTPFVVALAVLSIALLGASCNPAIVFGCAWAAGASLMQFAFWVPQCAGMAVAALLSEHFLVAPKKKKSPTL</sequence>
<protein>
    <submittedName>
        <fullName evidence="9">Aquaporin</fullName>
    </submittedName>
</protein>
<dbReference type="GO" id="GO:0016020">
    <property type="term" value="C:membrane"/>
    <property type="evidence" value="ECO:0007669"/>
    <property type="project" value="InterPro"/>
</dbReference>
<feature type="transmembrane region" description="Helical" evidence="8">
    <location>
        <begin position="225"/>
        <end position="254"/>
    </location>
</feature>
<evidence type="ECO:0000313" key="10">
    <source>
        <dbReference type="Proteomes" id="UP000324585"/>
    </source>
</evidence>
<evidence type="ECO:0000256" key="3">
    <source>
        <dbReference type="ARBA" id="ARBA00022692"/>
    </source>
</evidence>
<dbReference type="AlphaFoldDB" id="A0A5J4Z1V4"/>
<evidence type="ECO:0000256" key="4">
    <source>
        <dbReference type="ARBA" id="ARBA00022737"/>
    </source>
</evidence>
<accession>A0A5J4Z1V4</accession>
<evidence type="ECO:0000256" key="2">
    <source>
        <dbReference type="ARBA" id="ARBA00022448"/>
    </source>
</evidence>
<dbReference type="PRINTS" id="PR00783">
    <property type="entry name" value="MINTRINSICP"/>
</dbReference>
<evidence type="ECO:0000256" key="7">
    <source>
        <dbReference type="RuleBase" id="RU000477"/>
    </source>
</evidence>
<comment type="similarity">
    <text evidence="7">Belongs to the MIP/aquaporin (TC 1.A.8) family.</text>
</comment>
<dbReference type="SUPFAM" id="SSF81338">
    <property type="entry name" value="Aquaporin-like"/>
    <property type="match status" value="1"/>
</dbReference>
<dbReference type="PANTHER" id="PTHR45665:SF9">
    <property type="entry name" value="AQUAPORIN-8"/>
    <property type="match status" value="1"/>
</dbReference>
<keyword evidence="2 7" id="KW-0813">Transport</keyword>
<keyword evidence="10" id="KW-1185">Reference proteome</keyword>
<evidence type="ECO:0000256" key="5">
    <source>
        <dbReference type="ARBA" id="ARBA00022989"/>
    </source>
</evidence>
<feature type="transmembrane region" description="Helical" evidence="8">
    <location>
        <begin position="157"/>
        <end position="176"/>
    </location>
</feature>
<keyword evidence="4" id="KW-0677">Repeat</keyword>
<evidence type="ECO:0000256" key="6">
    <source>
        <dbReference type="ARBA" id="ARBA00023136"/>
    </source>
</evidence>